<evidence type="ECO:0000313" key="2">
    <source>
        <dbReference type="EMBL" id="KAF6086198.1"/>
    </source>
</evidence>
<evidence type="ECO:0000256" key="1">
    <source>
        <dbReference type="SAM" id="MobiDB-lite"/>
    </source>
</evidence>
<comment type="caution">
    <text evidence="2">The sequence shown here is derived from an EMBL/GenBank/DDBJ whole genome shotgun (WGS) entry which is preliminary data.</text>
</comment>
<accession>A0A833Z4I9</accession>
<protein>
    <submittedName>
        <fullName evidence="2">Uncharacterized protein</fullName>
    </submittedName>
</protein>
<dbReference type="AlphaFoldDB" id="A0A833Z4I9"/>
<evidence type="ECO:0000313" key="3">
    <source>
        <dbReference type="Proteomes" id="UP000664940"/>
    </source>
</evidence>
<feature type="region of interest" description="Disordered" evidence="1">
    <location>
        <begin position="1"/>
        <end position="26"/>
    </location>
</feature>
<dbReference type="Proteomes" id="UP000664940">
    <property type="component" value="Unassembled WGS sequence"/>
</dbReference>
<name>A0A833Z4I9_9CHIR</name>
<gene>
    <name evidence="2" type="ORF">HJG60_008404</name>
</gene>
<proteinExistence type="predicted"/>
<dbReference type="EMBL" id="JABVXQ010000011">
    <property type="protein sequence ID" value="KAF6086198.1"/>
    <property type="molecule type" value="Genomic_DNA"/>
</dbReference>
<sequence>MVGNGRLGRRHTGLVGGGGGHSSVHRPTVYRENAPLKHLLSKQLLQGKPQGQGYGALTRTHTKSGSPWVLTHPQGLEATRTLLASVAQLAGASSCKPEGHGSALGQGMYLGPSQTAYRRPPVHVSLST</sequence>
<organism evidence="2 3">
    <name type="scientific">Phyllostomus discolor</name>
    <name type="common">pale spear-nosed bat</name>
    <dbReference type="NCBI Taxonomy" id="89673"/>
    <lineage>
        <taxon>Eukaryota</taxon>
        <taxon>Metazoa</taxon>
        <taxon>Chordata</taxon>
        <taxon>Craniata</taxon>
        <taxon>Vertebrata</taxon>
        <taxon>Euteleostomi</taxon>
        <taxon>Mammalia</taxon>
        <taxon>Eutheria</taxon>
        <taxon>Laurasiatheria</taxon>
        <taxon>Chiroptera</taxon>
        <taxon>Yangochiroptera</taxon>
        <taxon>Phyllostomidae</taxon>
        <taxon>Phyllostominae</taxon>
        <taxon>Phyllostomus</taxon>
    </lineage>
</organism>
<reference evidence="2 3" key="1">
    <citation type="journal article" date="2020" name="Nature">
        <title>Six reference-quality genomes reveal evolution of bat adaptations.</title>
        <authorList>
            <person name="Jebb D."/>
            <person name="Huang Z."/>
            <person name="Pippel M."/>
            <person name="Hughes G.M."/>
            <person name="Lavrichenko K."/>
            <person name="Devanna P."/>
            <person name="Winkler S."/>
            <person name="Jermiin L.S."/>
            <person name="Skirmuntt E.C."/>
            <person name="Katzourakis A."/>
            <person name="Burkitt-Gray L."/>
            <person name="Ray D.A."/>
            <person name="Sullivan K.A.M."/>
            <person name="Roscito J.G."/>
            <person name="Kirilenko B.M."/>
            <person name="Davalos L.M."/>
            <person name="Corthals A.P."/>
            <person name="Power M.L."/>
            <person name="Jones G."/>
            <person name="Ransome R.D."/>
            <person name="Dechmann D.K.N."/>
            <person name="Locatelli A.G."/>
            <person name="Puechmaille S.J."/>
            <person name="Fedrigo O."/>
            <person name="Jarvis E.D."/>
            <person name="Hiller M."/>
            <person name="Vernes S.C."/>
            <person name="Myers E.W."/>
            <person name="Teeling E.C."/>
        </authorList>
    </citation>
    <scope>NUCLEOTIDE SEQUENCE [LARGE SCALE GENOMIC DNA]</scope>
    <source>
        <strain evidence="2">Bat1K_MPI-CBG_1</strain>
    </source>
</reference>
<feature type="region of interest" description="Disordered" evidence="1">
    <location>
        <begin position="48"/>
        <end position="68"/>
    </location>
</feature>